<protein>
    <submittedName>
        <fullName evidence="2">Uncharacterized protein</fullName>
    </submittedName>
</protein>
<evidence type="ECO:0000256" key="1">
    <source>
        <dbReference type="SAM" id="MobiDB-lite"/>
    </source>
</evidence>
<reference evidence="2 3" key="1">
    <citation type="submission" date="2017-03" db="EMBL/GenBank/DDBJ databases">
        <title>Widespread Adenine N6-methylation of Active Genes in Fungi.</title>
        <authorList>
            <consortium name="DOE Joint Genome Institute"/>
            <person name="Mondo S.J."/>
            <person name="Dannebaum R.O."/>
            <person name="Kuo R.C."/>
            <person name="Louie K.B."/>
            <person name="Bewick A.J."/>
            <person name="Labutti K."/>
            <person name="Haridas S."/>
            <person name="Kuo A."/>
            <person name="Salamov A."/>
            <person name="Ahrendt S.R."/>
            <person name="Lau R."/>
            <person name="Bowen B.P."/>
            <person name="Lipzen A."/>
            <person name="Sullivan W."/>
            <person name="Andreopoulos W.B."/>
            <person name="Clum A."/>
            <person name="Lindquist E."/>
            <person name="Daum C."/>
            <person name="Northen T.R."/>
            <person name="Ramamoorthy G."/>
            <person name="Schmitz R.J."/>
            <person name="Gryganskyi A."/>
            <person name="Culley D."/>
            <person name="Magnuson J."/>
            <person name="James T.Y."/>
            <person name="O'Malley M.A."/>
            <person name="Stajich J.E."/>
            <person name="Spatafora J.W."/>
            <person name="Visel A."/>
            <person name="Grigoriev I.V."/>
        </authorList>
    </citation>
    <scope>NUCLEOTIDE SEQUENCE [LARGE SCALE GENOMIC DNA]</scope>
    <source>
        <strain evidence="2 3">NRRL Y-17943</strain>
    </source>
</reference>
<gene>
    <name evidence="2" type="ORF">BD324DRAFT_648093</name>
</gene>
<keyword evidence="3" id="KW-1185">Reference proteome</keyword>
<dbReference type="InParanoid" id="A0A1Y1UT59"/>
<dbReference type="GeneID" id="33559588"/>
<evidence type="ECO:0000313" key="3">
    <source>
        <dbReference type="Proteomes" id="UP000193218"/>
    </source>
</evidence>
<sequence>MSSTEELEGLIRRIIDSRLIRYNHATCWRPVESKSTIQEMWTADYKEPRASSAANLPSDSTTDNRRGTARFRSEPVPRSLSVFPWELNGPGCEYVTEGSLPVKEREEAKIQLTTFRDKSKARRHRLMKTLLGEQSKTYGPSFRLLDDVVLSLRTEDLDDPSDVNYATACASTDKWFSSYIASGAPSTSALEQYAVLLAWQEAFSHPRETTDKWDFETIQGLKDQYFRDTDKILSAWDLEESHQTGSNVV</sequence>
<accession>A0A1Y1UT59</accession>
<dbReference type="RefSeq" id="XP_021874888.1">
    <property type="nucleotide sequence ID" value="XM_022017779.1"/>
</dbReference>
<comment type="caution">
    <text evidence="2">The sequence shown here is derived from an EMBL/GenBank/DDBJ whole genome shotgun (WGS) entry which is preliminary data.</text>
</comment>
<name>A0A1Y1UT59_9TREE</name>
<feature type="compositionally biased region" description="Basic and acidic residues" evidence="1">
    <location>
        <begin position="62"/>
        <end position="73"/>
    </location>
</feature>
<organism evidence="2 3">
    <name type="scientific">Kockovaella imperatae</name>
    <dbReference type="NCBI Taxonomy" id="4999"/>
    <lineage>
        <taxon>Eukaryota</taxon>
        <taxon>Fungi</taxon>
        <taxon>Dikarya</taxon>
        <taxon>Basidiomycota</taxon>
        <taxon>Agaricomycotina</taxon>
        <taxon>Tremellomycetes</taxon>
        <taxon>Tremellales</taxon>
        <taxon>Cuniculitremaceae</taxon>
        <taxon>Kockovaella</taxon>
    </lineage>
</organism>
<feature type="region of interest" description="Disordered" evidence="1">
    <location>
        <begin position="48"/>
        <end position="73"/>
    </location>
</feature>
<dbReference type="AlphaFoldDB" id="A0A1Y1UT59"/>
<proteinExistence type="predicted"/>
<dbReference type="Proteomes" id="UP000193218">
    <property type="component" value="Unassembled WGS sequence"/>
</dbReference>
<dbReference type="EMBL" id="NBSH01000001">
    <property type="protein sequence ID" value="ORX41209.1"/>
    <property type="molecule type" value="Genomic_DNA"/>
</dbReference>
<evidence type="ECO:0000313" key="2">
    <source>
        <dbReference type="EMBL" id="ORX41209.1"/>
    </source>
</evidence>
<feature type="compositionally biased region" description="Polar residues" evidence="1">
    <location>
        <begin position="52"/>
        <end position="61"/>
    </location>
</feature>